<gene>
    <name evidence="1" type="ORF">FCL54_12745</name>
</gene>
<dbReference type="OrthoDB" id="2439488at2"/>
<dbReference type="InterPro" id="IPR020139">
    <property type="entry name" value="DUF2642"/>
</dbReference>
<protein>
    <submittedName>
        <fullName evidence="1">DUF2642 domain-containing protein</fullName>
    </submittedName>
</protein>
<dbReference type="RefSeq" id="WP_138127019.1">
    <property type="nucleotide sequence ID" value="NZ_SWLG01000008.1"/>
</dbReference>
<dbReference type="EMBL" id="SWLG01000008">
    <property type="protein sequence ID" value="TLS36819.1"/>
    <property type="molecule type" value="Genomic_DNA"/>
</dbReference>
<dbReference type="AlphaFoldDB" id="A0A5R9F2U7"/>
<evidence type="ECO:0000313" key="2">
    <source>
        <dbReference type="Proteomes" id="UP000308230"/>
    </source>
</evidence>
<organism evidence="1 2">
    <name type="scientific">Exobacillus caeni</name>
    <dbReference type="NCBI Taxonomy" id="2574798"/>
    <lineage>
        <taxon>Bacteria</taxon>
        <taxon>Bacillati</taxon>
        <taxon>Bacillota</taxon>
        <taxon>Bacilli</taxon>
        <taxon>Bacillales</taxon>
        <taxon>Guptibacillaceae</taxon>
        <taxon>Exobacillus</taxon>
    </lineage>
</organism>
<accession>A0A5R9F2U7</accession>
<proteinExistence type="predicted"/>
<reference evidence="1 2" key="1">
    <citation type="submission" date="2019-04" db="EMBL/GenBank/DDBJ databases">
        <title>Bacillus caeni sp. nov., a bacterium isolated from mangrove sediment.</title>
        <authorList>
            <person name="Huang H."/>
            <person name="Mo K."/>
            <person name="Hu Y."/>
        </authorList>
    </citation>
    <scope>NUCLEOTIDE SEQUENCE [LARGE SCALE GENOMIC DNA]</scope>
    <source>
        <strain evidence="1 2">HB172195</strain>
    </source>
</reference>
<comment type="caution">
    <text evidence="1">The sequence shown here is derived from an EMBL/GenBank/DDBJ whole genome shotgun (WGS) entry which is preliminary data.</text>
</comment>
<sequence length="81" mass="9291">MSYNNRPVANQYQTTPSMVSMVDPYFYQTLLNVMGQKIIVDTTRGNVKGIVKNVLPDHVVLDSEGTLFFVRIQQIVWIMPE</sequence>
<evidence type="ECO:0000313" key="1">
    <source>
        <dbReference type="EMBL" id="TLS36819.1"/>
    </source>
</evidence>
<keyword evidence="2" id="KW-1185">Reference proteome</keyword>
<dbReference type="Pfam" id="PF10842">
    <property type="entry name" value="DUF2642"/>
    <property type="match status" value="1"/>
</dbReference>
<dbReference type="Proteomes" id="UP000308230">
    <property type="component" value="Unassembled WGS sequence"/>
</dbReference>
<name>A0A5R9F2U7_9BACL</name>